<dbReference type="Pfam" id="PF11127">
    <property type="entry name" value="YgaP-like_TM"/>
    <property type="match status" value="1"/>
</dbReference>
<feature type="transmembrane region" description="Helical" evidence="1">
    <location>
        <begin position="12"/>
        <end position="33"/>
    </location>
</feature>
<feature type="domain" description="Inner membrane protein YgaP-like transmembrane" evidence="2">
    <location>
        <begin position="2"/>
        <end position="60"/>
    </location>
</feature>
<keyword evidence="4" id="KW-1185">Reference proteome</keyword>
<organism evidence="3 4">
    <name type="scientific">Marinomonas fungiae</name>
    <dbReference type="NCBI Taxonomy" id="1137284"/>
    <lineage>
        <taxon>Bacteria</taxon>
        <taxon>Pseudomonadati</taxon>
        <taxon>Pseudomonadota</taxon>
        <taxon>Gammaproteobacteria</taxon>
        <taxon>Oceanospirillales</taxon>
        <taxon>Oceanospirillaceae</taxon>
        <taxon>Marinomonas</taxon>
    </lineage>
</organism>
<evidence type="ECO:0000313" key="4">
    <source>
        <dbReference type="Proteomes" id="UP000182769"/>
    </source>
</evidence>
<keyword evidence="1" id="KW-0472">Membrane</keyword>
<dbReference type="Proteomes" id="UP000182769">
    <property type="component" value="Unassembled WGS sequence"/>
</dbReference>
<evidence type="ECO:0000259" key="2">
    <source>
        <dbReference type="Pfam" id="PF11127"/>
    </source>
</evidence>
<sequence length="61" mass="6471">MMKTNVGGIDKILRIVIGVLLIALALFGVIGVWGYIGVIPLATGLFNFCGLYALLGFSTKK</sequence>
<dbReference type="InterPro" id="IPR021309">
    <property type="entry name" value="YgaP-like_TM"/>
</dbReference>
<reference evidence="4" key="1">
    <citation type="submission" date="2015-08" db="EMBL/GenBank/DDBJ databases">
        <authorList>
            <person name="Varghese N."/>
        </authorList>
    </citation>
    <scope>NUCLEOTIDE SEQUENCE [LARGE SCALE GENOMIC DNA]</scope>
    <source>
        <strain evidence="4">JCM 18476</strain>
    </source>
</reference>
<protein>
    <recommendedName>
        <fullName evidence="2">Inner membrane protein YgaP-like transmembrane domain-containing protein</fullName>
    </recommendedName>
</protein>
<dbReference type="STRING" id="1137284.GCA_001418205_03379"/>
<keyword evidence="1" id="KW-1133">Transmembrane helix</keyword>
<dbReference type="RefSeq" id="WP_407067176.1">
    <property type="nucleotide sequence ID" value="NZ_CYHG01000015.1"/>
</dbReference>
<dbReference type="EMBL" id="CYHG01000015">
    <property type="protein sequence ID" value="CUB06094.1"/>
    <property type="molecule type" value="Genomic_DNA"/>
</dbReference>
<gene>
    <name evidence="3" type="ORF">Ga0061065_11520</name>
</gene>
<accession>A0A0K6ISQ8</accession>
<keyword evidence="1" id="KW-0812">Transmembrane</keyword>
<evidence type="ECO:0000313" key="3">
    <source>
        <dbReference type="EMBL" id="CUB06094.1"/>
    </source>
</evidence>
<proteinExistence type="predicted"/>
<name>A0A0K6ISQ8_9GAMM</name>
<dbReference type="AlphaFoldDB" id="A0A0K6ISQ8"/>
<evidence type="ECO:0000256" key="1">
    <source>
        <dbReference type="SAM" id="Phobius"/>
    </source>
</evidence>
<feature type="transmembrane region" description="Helical" evidence="1">
    <location>
        <begin position="39"/>
        <end position="57"/>
    </location>
</feature>